<gene>
    <name evidence="1" type="ORF">DO83_08405</name>
</gene>
<dbReference type="EMBL" id="CP012098">
    <property type="protein sequence ID" value="AQP39603.1"/>
    <property type="molecule type" value="Genomic_DNA"/>
</dbReference>
<name>A0A1Q2C784_ANAHA</name>
<dbReference type="RefSeq" id="WP_077326539.1">
    <property type="nucleotide sequence ID" value="NZ_CP012098.1"/>
</dbReference>
<evidence type="ECO:0000313" key="2">
    <source>
        <dbReference type="Proteomes" id="UP000188159"/>
    </source>
</evidence>
<evidence type="ECO:0000313" key="1">
    <source>
        <dbReference type="EMBL" id="AQP39603.1"/>
    </source>
</evidence>
<accession>A0A1Q2C784</accession>
<sequence length="121" mass="14451">MIAFRKRGYFGTDEKLEFTSVGEEREDVKNTIALLEAAYYGTTPQKKIEAQIIRKTLRQNLSNFKEYVREYQETEDKEEKEDIGYLLKKELRDSAAFAAFKRWLIWDNEMFSEIEQFISEN</sequence>
<protein>
    <submittedName>
        <fullName evidence="1">Uncharacterized protein</fullName>
    </submittedName>
</protein>
<proteinExistence type="predicted"/>
<dbReference type="Proteomes" id="UP000188159">
    <property type="component" value="Chromosome"/>
</dbReference>
<organism evidence="1 2">
    <name type="scientific">Anaerostipes hadrus</name>
    <dbReference type="NCBI Taxonomy" id="649756"/>
    <lineage>
        <taxon>Bacteria</taxon>
        <taxon>Bacillati</taxon>
        <taxon>Bacillota</taxon>
        <taxon>Clostridia</taxon>
        <taxon>Lachnospirales</taxon>
        <taxon>Lachnospiraceae</taxon>
        <taxon>Anaerostipes</taxon>
    </lineage>
</organism>
<dbReference type="AlphaFoldDB" id="A0A1Q2C784"/>
<reference evidence="1 2" key="1">
    <citation type="journal article" date="2016" name="Sci. Rep.">
        <title>Accelerated dysbiosis of gut microbiota during aggravation of DSS-induced colitis by a butyrate-producing bacterium.</title>
        <authorList>
            <person name="Zhang Q."/>
            <person name="Wu Y."/>
            <person name="Wang J."/>
            <person name="Wu G."/>
            <person name="Long W."/>
            <person name="Xue Z."/>
            <person name="Wang L."/>
            <person name="Zhang X."/>
            <person name="Pang X."/>
            <person name="Zhao Y."/>
            <person name="Zhao L."/>
            <person name="Zhang C."/>
        </authorList>
    </citation>
    <scope>NUCLEOTIDE SEQUENCE [LARGE SCALE GENOMIC DNA]</scope>
    <source>
        <strain evidence="1 2">BPB5</strain>
    </source>
</reference>